<keyword evidence="5" id="KW-0472">Membrane</keyword>
<evidence type="ECO:0000313" key="8">
    <source>
        <dbReference type="WBParaSite" id="Minc3s01104g20767"/>
    </source>
</evidence>
<keyword evidence="4 6" id="KW-0808">Transferase</keyword>
<sequence>MESNKLLGADLIIAHIQSIITELIPLLKIYENEGILQIRSSLRMPDNQKQNLLFNPNEETLWNNQLINFHECLYEFKERHKTQML</sequence>
<evidence type="ECO:0000256" key="6">
    <source>
        <dbReference type="RuleBase" id="RU366017"/>
    </source>
</evidence>
<dbReference type="AlphaFoldDB" id="A0A914M064"/>
<reference evidence="8" key="1">
    <citation type="submission" date="2022-11" db="UniProtKB">
        <authorList>
            <consortium name="WormBaseParasite"/>
        </authorList>
    </citation>
    <scope>IDENTIFICATION</scope>
</reference>
<evidence type="ECO:0000256" key="3">
    <source>
        <dbReference type="ARBA" id="ARBA00022676"/>
    </source>
</evidence>
<accession>A0A914M064</accession>
<dbReference type="Pfam" id="PF01697">
    <property type="entry name" value="Glyco_transf_92"/>
    <property type="match status" value="1"/>
</dbReference>
<evidence type="ECO:0000313" key="7">
    <source>
        <dbReference type="Proteomes" id="UP000887563"/>
    </source>
</evidence>
<keyword evidence="7" id="KW-1185">Reference proteome</keyword>
<evidence type="ECO:0000256" key="5">
    <source>
        <dbReference type="ARBA" id="ARBA00023136"/>
    </source>
</evidence>
<dbReference type="EC" id="2.4.1.-" evidence="6"/>
<name>A0A914M064_MELIC</name>
<dbReference type="GO" id="GO:0016757">
    <property type="term" value="F:glycosyltransferase activity"/>
    <property type="evidence" value="ECO:0007669"/>
    <property type="project" value="UniProtKB-UniRule"/>
</dbReference>
<dbReference type="Proteomes" id="UP000887563">
    <property type="component" value="Unplaced"/>
</dbReference>
<evidence type="ECO:0000256" key="1">
    <source>
        <dbReference type="ARBA" id="ARBA00004167"/>
    </source>
</evidence>
<dbReference type="InterPro" id="IPR008166">
    <property type="entry name" value="Glyco_transf_92"/>
</dbReference>
<organism evidence="7 8">
    <name type="scientific">Meloidogyne incognita</name>
    <name type="common">Southern root-knot nematode worm</name>
    <name type="synonym">Oxyuris incognita</name>
    <dbReference type="NCBI Taxonomy" id="6306"/>
    <lineage>
        <taxon>Eukaryota</taxon>
        <taxon>Metazoa</taxon>
        <taxon>Ecdysozoa</taxon>
        <taxon>Nematoda</taxon>
        <taxon>Chromadorea</taxon>
        <taxon>Rhabditida</taxon>
        <taxon>Tylenchina</taxon>
        <taxon>Tylenchomorpha</taxon>
        <taxon>Tylenchoidea</taxon>
        <taxon>Meloidogynidae</taxon>
        <taxon>Meloidogyninae</taxon>
        <taxon>Meloidogyne</taxon>
        <taxon>Meloidogyne incognita group</taxon>
    </lineage>
</organism>
<proteinExistence type="inferred from homology"/>
<dbReference type="WBParaSite" id="Minc3s01104g20767">
    <property type="protein sequence ID" value="Minc3s01104g20767"/>
    <property type="gene ID" value="Minc3s01104g20767"/>
</dbReference>
<comment type="similarity">
    <text evidence="2 6">Belongs to the glycosyltransferase 92 family.</text>
</comment>
<comment type="subcellular location">
    <subcellularLocation>
        <location evidence="1">Membrane</location>
        <topology evidence="1">Single-pass membrane protein</topology>
    </subcellularLocation>
</comment>
<evidence type="ECO:0000256" key="2">
    <source>
        <dbReference type="ARBA" id="ARBA00007647"/>
    </source>
</evidence>
<protein>
    <recommendedName>
        <fullName evidence="6">Glycosyltransferase family 92 protein</fullName>
        <ecNumber evidence="6">2.4.1.-</ecNumber>
    </recommendedName>
</protein>
<evidence type="ECO:0000256" key="4">
    <source>
        <dbReference type="ARBA" id="ARBA00022679"/>
    </source>
</evidence>
<keyword evidence="3 6" id="KW-0328">Glycosyltransferase</keyword>
<dbReference type="GO" id="GO:0016020">
    <property type="term" value="C:membrane"/>
    <property type="evidence" value="ECO:0007669"/>
    <property type="project" value="UniProtKB-SubCell"/>
</dbReference>